<reference evidence="1" key="1">
    <citation type="submission" date="2016-10" db="EMBL/GenBank/DDBJ databases">
        <authorList>
            <person name="de Groot N.N."/>
        </authorList>
    </citation>
    <scope>NUCLEOTIDE SEQUENCE</scope>
</reference>
<evidence type="ECO:0000313" key="1">
    <source>
        <dbReference type="EMBL" id="SFV64746.1"/>
    </source>
</evidence>
<protein>
    <submittedName>
        <fullName evidence="1">Uncharacterized protein</fullName>
    </submittedName>
</protein>
<dbReference type="AlphaFoldDB" id="A0A1W1CG29"/>
<name>A0A1W1CG29_9ZZZZ</name>
<sequence>MDRCEEIVANVRMEERYAGMSLVFVGDEALREEIERAIDKVTKLTKMDPHVFDNSRDHHESKQALYIEFNDDVQRDSGAFFELLLKELKIDKCANDVVEH</sequence>
<proteinExistence type="predicted"/>
<gene>
    <name evidence="1" type="ORF">MNB_SV-10-376</name>
</gene>
<dbReference type="EMBL" id="FPHL01000037">
    <property type="protein sequence ID" value="SFV64746.1"/>
    <property type="molecule type" value="Genomic_DNA"/>
</dbReference>
<organism evidence="1">
    <name type="scientific">hydrothermal vent metagenome</name>
    <dbReference type="NCBI Taxonomy" id="652676"/>
    <lineage>
        <taxon>unclassified sequences</taxon>
        <taxon>metagenomes</taxon>
        <taxon>ecological metagenomes</taxon>
    </lineage>
</organism>
<accession>A0A1W1CG29</accession>